<sequence length="199" mass="21878">MSSQFEPIAAMAMELAKLPGIGPKTAQRLAYHLASQPQENVRALSVALWEGRKAIRFCETCGNYSTGDACPICADPTRHNGQICVVRDPRDVAALERMHEYHGLYHVLHGTLSPMEGVGPDDIHIRELLARLGTEEVNEVILATNPDVEGEATATYIARLLKPMNVKCTRIAHGVPVGGDLEYTDEVTLYKALEGRRDM</sequence>
<organism evidence="1 2">
    <name type="scientific">Aristaeella hokkaidonensis</name>
    <dbReference type="NCBI Taxonomy" id="3046382"/>
    <lineage>
        <taxon>Bacteria</taxon>
        <taxon>Bacillati</taxon>
        <taxon>Bacillota</taxon>
        <taxon>Clostridia</taxon>
        <taxon>Eubacteriales</taxon>
        <taxon>Aristaeellaceae</taxon>
        <taxon>Aristaeella</taxon>
    </lineage>
</organism>
<accession>A0AC61N0K7</accession>
<reference evidence="1" key="1">
    <citation type="submission" date="2021-01" db="EMBL/GenBank/DDBJ databases">
        <title>Complete genome sequence of Clostridiales bacterium R-7.</title>
        <authorList>
            <person name="Mahoney-Kurpe S.C."/>
            <person name="Palevich N."/>
            <person name="Koike S."/>
            <person name="Moon C.D."/>
            <person name="Attwood G.T."/>
        </authorList>
    </citation>
    <scope>NUCLEOTIDE SEQUENCE</scope>
    <source>
        <strain evidence="1">R-7</strain>
    </source>
</reference>
<keyword evidence="2" id="KW-1185">Reference proteome</keyword>
<evidence type="ECO:0000313" key="2">
    <source>
        <dbReference type="Proteomes" id="UP000682782"/>
    </source>
</evidence>
<proteinExistence type="predicted"/>
<protein>
    <submittedName>
        <fullName evidence="1">Recombination protein RecR</fullName>
    </submittedName>
</protein>
<dbReference type="Proteomes" id="UP000682782">
    <property type="component" value="Chromosome"/>
</dbReference>
<name>A0AC61N0K7_9FIRM</name>
<evidence type="ECO:0000313" key="1">
    <source>
        <dbReference type="EMBL" id="QUC68533.1"/>
    </source>
</evidence>
<gene>
    <name evidence="1" type="primary">recR</name>
    <name evidence="1" type="ORF">JYE49_07585</name>
</gene>
<dbReference type="EMBL" id="CP068393">
    <property type="protein sequence ID" value="QUC68533.1"/>
    <property type="molecule type" value="Genomic_DNA"/>
</dbReference>